<dbReference type="SUPFAM" id="SSF118290">
    <property type="entry name" value="WRKY DNA-binding domain"/>
    <property type="match status" value="1"/>
</dbReference>
<dbReference type="PANTHER" id="PTHR31429:SF76">
    <property type="entry name" value="WRKY FAMILY TRANSCRIPTION FACTOR-RELATED"/>
    <property type="match status" value="1"/>
</dbReference>
<proteinExistence type="predicted"/>
<dbReference type="PANTHER" id="PTHR31429">
    <property type="entry name" value="WRKY TRANSCRIPTION FACTOR 36-RELATED"/>
    <property type="match status" value="1"/>
</dbReference>
<evidence type="ECO:0000256" key="1">
    <source>
        <dbReference type="ARBA" id="ARBA00004123"/>
    </source>
</evidence>
<dbReference type="OrthoDB" id="1879341at2759"/>
<keyword evidence="5" id="KW-0539">Nucleus</keyword>
<dbReference type="GO" id="GO:0005634">
    <property type="term" value="C:nucleus"/>
    <property type="evidence" value="ECO:0007669"/>
    <property type="project" value="UniProtKB-SubCell"/>
</dbReference>
<dbReference type="GO" id="GO:0043565">
    <property type="term" value="F:sequence-specific DNA binding"/>
    <property type="evidence" value="ECO:0007669"/>
    <property type="project" value="InterPro"/>
</dbReference>
<evidence type="ECO:0000256" key="6">
    <source>
        <dbReference type="SAM" id="Coils"/>
    </source>
</evidence>
<comment type="subcellular location">
    <subcellularLocation>
        <location evidence="1">Nucleus</location>
    </subcellularLocation>
</comment>
<feature type="domain" description="WRKY" evidence="7">
    <location>
        <begin position="142"/>
        <end position="208"/>
    </location>
</feature>
<evidence type="ECO:0000256" key="4">
    <source>
        <dbReference type="ARBA" id="ARBA00023163"/>
    </source>
</evidence>
<dbReference type="InterPro" id="IPR036576">
    <property type="entry name" value="WRKY_dom_sf"/>
</dbReference>
<dbReference type="InterPro" id="IPR044810">
    <property type="entry name" value="WRKY_plant"/>
</dbReference>
<dbReference type="InterPro" id="IPR003657">
    <property type="entry name" value="WRKY_dom"/>
</dbReference>
<dbReference type="Gene3D" id="2.20.25.80">
    <property type="entry name" value="WRKY domain"/>
    <property type="match status" value="1"/>
</dbReference>
<evidence type="ECO:0000256" key="2">
    <source>
        <dbReference type="ARBA" id="ARBA00023015"/>
    </source>
</evidence>
<keyword evidence="3" id="KW-0238">DNA-binding</keyword>
<reference evidence="8 9" key="1">
    <citation type="submission" date="2019-09" db="EMBL/GenBank/DDBJ databases">
        <title>A chromosome-level genome assembly of the Chinese tupelo Nyssa sinensis.</title>
        <authorList>
            <person name="Yang X."/>
            <person name="Kang M."/>
            <person name="Yang Y."/>
            <person name="Xiong H."/>
            <person name="Wang M."/>
            <person name="Zhang Z."/>
            <person name="Wang Z."/>
            <person name="Wu H."/>
            <person name="Ma T."/>
            <person name="Liu J."/>
            <person name="Xi Z."/>
        </authorList>
    </citation>
    <scope>NUCLEOTIDE SEQUENCE [LARGE SCALE GENOMIC DNA]</scope>
    <source>
        <strain evidence="8">J267</strain>
        <tissue evidence="8">Leaf</tissue>
    </source>
</reference>
<name>A0A5J5A3F3_9ASTE</name>
<evidence type="ECO:0000259" key="7">
    <source>
        <dbReference type="PROSITE" id="PS50811"/>
    </source>
</evidence>
<dbReference type="AlphaFoldDB" id="A0A5J5A3F3"/>
<evidence type="ECO:0000313" key="9">
    <source>
        <dbReference type="Proteomes" id="UP000325577"/>
    </source>
</evidence>
<evidence type="ECO:0000313" key="8">
    <source>
        <dbReference type="EMBL" id="KAA8525605.1"/>
    </source>
</evidence>
<evidence type="ECO:0000256" key="5">
    <source>
        <dbReference type="ARBA" id="ARBA00023242"/>
    </source>
</evidence>
<evidence type="ECO:0000256" key="3">
    <source>
        <dbReference type="ARBA" id="ARBA00023125"/>
    </source>
</evidence>
<organism evidence="8 9">
    <name type="scientific">Nyssa sinensis</name>
    <dbReference type="NCBI Taxonomy" id="561372"/>
    <lineage>
        <taxon>Eukaryota</taxon>
        <taxon>Viridiplantae</taxon>
        <taxon>Streptophyta</taxon>
        <taxon>Embryophyta</taxon>
        <taxon>Tracheophyta</taxon>
        <taxon>Spermatophyta</taxon>
        <taxon>Magnoliopsida</taxon>
        <taxon>eudicotyledons</taxon>
        <taxon>Gunneridae</taxon>
        <taxon>Pentapetalae</taxon>
        <taxon>asterids</taxon>
        <taxon>Cornales</taxon>
        <taxon>Nyssaceae</taxon>
        <taxon>Nyssa</taxon>
    </lineage>
</organism>
<keyword evidence="9" id="KW-1185">Reference proteome</keyword>
<protein>
    <recommendedName>
        <fullName evidence="7">WRKY domain-containing protein</fullName>
    </recommendedName>
</protein>
<gene>
    <name evidence="8" type="ORF">F0562_007460</name>
</gene>
<dbReference type="Pfam" id="PF03106">
    <property type="entry name" value="WRKY"/>
    <property type="match status" value="1"/>
</dbReference>
<keyword evidence="4" id="KW-0804">Transcription</keyword>
<dbReference type="Proteomes" id="UP000325577">
    <property type="component" value="Linkage Group LG3"/>
</dbReference>
<dbReference type="SMART" id="SM00774">
    <property type="entry name" value="WRKY"/>
    <property type="match status" value="1"/>
</dbReference>
<sequence>MIEVRQRKQDDCFSILNRESEYGGDFPHLQSKLPVKQEVNVLVEELDRATSENKRLTDMLTILCQKYNNLQNHLTDLTNKSSDNELARFGKRKAEHENRSTIVRIDGNTASSSIDEGSSKKPKECINSISTSRIYVRTDPSDTSLIVKDGHQWRKYGQKVTRYNSSPRAYYKCSCAPTCPVKKKVQRSVEDPSILVATYEGQHNHRRPFQAELSLSLKPGSASMIPPATFDLVEPKLYSIAKNTTPNPEGSALQRLLVDQMASSLTRDPSFARALTAAISGRILEPNQMEK</sequence>
<keyword evidence="2" id="KW-0805">Transcription regulation</keyword>
<dbReference type="GO" id="GO:0003700">
    <property type="term" value="F:DNA-binding transcription factor activity"/>
    <property type="evidence" value="ECO:0007669"/>
    <property type="project" value="InterPro"/>
</dbReference>
<feature type="coiled-coil region" evidence="6">
    <location>
        <begin position="39"/>
        <end position="80"/>
    </location>
</feature>
<keyword evidence="6" id="KW-0175">Coiled coil</keyword>
<dbReference type="PROSITE" id="PS50811">
    <property type="entry name" value="WRKY"/>
    <property type="match status" value="1"/>
</dbReference>
<dbReference type="EMBL" id="CM018046">
    <property type="protein sequence ID" value="KAA8525605.1"/>
    <property type="molecule type" value="Genomic_DNA"/>
</dbReference>
<accession>A0A5J5A3F3</accession>